<evidence type="ECO:0000256" key="7">
    <source>
        <dbReference type="ARBA" id="ARBA00022679"/>
    </source>
</evidence>
<evidence type="ECO:0000256" key="9">
    <source>
        <dbReference type="ARBA" id="ARBA00022723"/>
    </source>
</evidence>
<dbReference type="GO" id="GO:0008173">
    <property type="term" value="F:RNA methyltransferase activity"/>
    <property type="evidence" value="ECO:0007669"/>
    <property type="project" value="InterPro"/>
</dbReference>
<organism evidence="13">
    <name type="scientific">freshwater metagenome</name>
    <dbReference type="NCBI Taxonomy" id="449393"/>
    <lineage>
        <taxon>unclassified sequences</taxon>
        <taxon>metagenomes</taxon>
        <taxon>ecological metagenomes</taxon>
    </lineage>
</organism>
<dbReference type="HAMAP" id="MF_01849">
    <property type="entry name" value="RNA_methyltr_RlmN"/>
    <property type="match status" value="1"/>
</dbReference>
<evidence type="ECO:0000256" key="4">
    <source>
        <dbReference type="ARBA" id="ARBA00022490"/>
    </source>
</evidence>
<evidence type="ECO:0000259" key="12">
    <source>
        <dbReference type="PROSITE" id="PS51918"/>
    </source>
</evidence>
<dbReference type="Gene3D" id="3.20.20.70">
    <property type="entry name" value="Aldolase class I"/>
    <property type="match status" value="1"/>
</dbReference>
<dbReference type="GO" id="GO:0005737">
    <property type="term" value="C:cytoplasm"/>
    <property type="evidence" value="ECO:0007669"/>
    <property type="project" value="UniProtKB-SubCell"/>
</dbReference>
<dbReference type="InterPro" id="IPR004383">
    <property type="entry name" value="rRNA_lsu_MTrfase_RlmN/Cfr"/>
</dbReference>
<dbReference type="Pfam" id="PF04055">
    <property type="entry name" value="Radical_SAM"/>
    <property type="match status" value="1"/>
</dbReference>
<accession>A0A6J5YF84</accession>
<keyword evidence="8" id="KW-0949">S-adenosyl-L-methionine</keyword>
<evidence type="ECO:0000256" key="3">
    <source>
        <dbReference type="ARBA" id="ARBA00022485"/>
    </source>
</evidence>
<keyword evidence="5" id="KW-0698">rRNA processing</keyword>
<dbReference type="FunFam" id="3.20.20.70:FF:000014">
    <property type="entry name" value="Probable dual-specificity RNA methyltransferase RlmN"/>
    <property type="match status" value="1"/>
</dbReference>
<evidence type="ECO:0000256" key="11">
    <source>
        <dbReference type="ARBA" id="ARBA00023014"/>
    </source>
</evidence>
<dbReference type="GO" id="GO:0051539">
    <property type="term" value="F:4 iron, 4 sulfur cluster binding"/>
    <property type="evidence" value="ECO:0007669"/>
    <property type="project" value="UniProtKB-KW"/>
</dbReference>
<dbReference type="PANTHER" id="PTHR30544">
    <property type="entry name" value="23S RRNA METHYLTRANSFERASE"/>
    <property type="match status" value="1"/>
</dbReference>
<dbReference type="InterPro" id="IPR007197">
    <property type="entry name" value="rSAM"/>
</dbReference>
<evidence type="ECO:0000256" key="6">
    <source>
        <dbReference type="ARBA" id="ARBA00022603"/>
    </source>
</evidence>
<evidence type="ECO:0000256" key="2">
    <source>
        <dbReference type="ARBA" id="ARBA00004496"/>
    </source>
</evidence>
<dbReference type="SFLD" id="SFLDF00275">
    <property type="entry name" value="adenosine_C2_methyltransferase"/>
    <property type="match status" value="1"/>
</dbReference>
<comment type="subcellular location">
    <subcellularLocation>
        <location evidence="2">Cytoplasm</location>
    </subcellularLocation>
</comment>
<dbReference type="Gene3D" id="1.10.150.530">
    <property type="match status" value="1"/>
</dbReference>
<dbReference type="SFLD" id="SFLDS00029">
    <property type="entry name" value="Radical_SAM"/>
    <property type="match status" value="1"/>
</dbReference>
<gene>
    <name evidence="13" type="ORF">UFOPK1392_01100</name>
</gene>
<dbReference type="PANTHER" id="PTHR30544:SF5">
    <property type="entry name" value="RADICAL SAM CORE DOMAIN-CONTAINING PROTEIN"/>
    <property type="match status" value="1"/>
</dbReference>
<keyword evidence="7" id="KW-0808">Transferase</keyword>
<evidence type="ECO:0000313" key="13">
    <source>
        <dbReference type="EMBL" id="CAB4323346.1"/>
    </source>
</evidence>
<dbReference type="EMBL" id="CAEMXZ010000039">
    <property type="protein sequence ID" value="CAB4323346.1"/>
    <property type="molecule type" value="Genomic_DNA"/>
</dbReference>
<dbReference type="InterPro" id="IPR027492">
    <property type="entry name" value="RNA_MTrfase_RlmN"/>
</dbReference>
<evidence type="ECO:0000256" key="10">
    <source>
        <dbReference type="ARBA" id="ARBA00023004"/>
    </source>
</evidence>
<dbReference type="GO" id="GO:0030488">
    <property type="term" value="P:tRNA methylation"/>
    <property type="evidence" value="ECO:0007669"/>
    <property type="project" value="InterPro"/>
</dbReference>
<keyword evidence="11" id="KW-0411">Iron-sulfur</keyword>
<dbReference type="SUPFAM" id="SSF102114">
    <property type="entry name" value="Radical SAM enzymes"/>
    <property type="match status" value="1"/>
</dbReference>
<keyword evidence="3" id="KW-0004">4Fe-4S</keyword>
<feature type="domain" description="Radical SAM core" evidence="12">
    <location>
        <begin position="111"/>
        <end position="346"/>
    </location>
</feature>
<dbReference type="InterPro" id="IPR040072">
    <property type="entry name" value="Methyltransferase_A"/>
</dbReference>
<protein>
    <submittedName>
        <fullName evidence="13">Unannotated protein</fullName>
    </submittedName>
</protein>
<name>A0A6J5YF84_9ZZZZ</name>
<reference evidence="13" key="1">
    <citation type="submission" date="2020-05" db="EMBL/GenBank/DDBJ databases">
        <authorList>
            <person name="Chiriac C."/>
            <person name="Salcher M."/>
            <person name="Ghai R."/>
            <person name="Kavagutti S V."/>
        </authorList>
    </citation>
    <scope>NUCLEOTIDE SEQUENCE</scope>
</reference>
<keyword evidence="6" id="KW-0489">Methyltransferase</keyword>
<proteinExistence type="inferred from homology"/>
<sequence length="370" mass="40475">MGAAGLTRTVDYYPWRPDVISLYDPTRDELAALLDGEPSYRLDQLWSGLYEKRSTPEELTNLPKALRARLSEALPLSLTPVTESVSDDGQTVKWLWKLHDGASIETVLMHYPDRSTVCVSTQAGCAMACGFCATGQAGFERNLTVGEIVEQVVRASRVAAGGDTPRRVSNIVFMGMGEPLANVERVWGSVERIHADLGLSARHLTISTVGIVPGIRRLATESLPVNLAVSLHAANDELRDELVPINRRYPLADLYAACEAYLSEKNRRISFEWALIDGVNDRPSDARELAMAARSLRAHINLIPLNATPGWPTKGTPPDRVAAFRDSLESLGANATVRANRGNEIDAACGQLRANHEISVSAPRRRPLPH</sequence>
<evidence type="ECO:0000256" key="5">
    <source>
        <dbReference type="ARBA" id="ARBA00022552"/>
    </source>
</evidence>
<dbReference type="SFLD" id="SFLDG01062">
    <property type="entry name" value="methyltransferase_(Class_A)"/>
    <property type="match status" value="1"/>
</dbReference>
<dbReference type="CDD" id="cd01335">
    <property type="entry name" value="Radical_SAM"/>
    <property type="match status" value="1"/>
</dbReference>
<dbReference type="PIRSF" id="PIRSF006004">
    <property type="entry name" value="CHP00048"/>
    <property type="match status" value="1"/>
</dbReference>
<dbReference type="AlphaFoldDB" id="A0A6J5YF84"/>
<evidence type="ECO:0000256" key="8">
    <source>
        <dbReference type="ARBA" id="ARBA00022691"/>
    </source>
</evidence>
<comment type="cofactor">
    <cofactor evidence="1">
        <name>[4Fe-4S] cluster</name>
        <dbReference type="ChEBI" id="CHEBI:49883"/>
    </cofactor>
</comment>
<keyword evidence="9" id="KW-0479">Metal-binding</keyword>
<dbReference type="GO" id="GO:0046872">
    <property type="term" value="F:metal ion binding"/>
    <property type="evidence" value="ECO:0007669"/>
    <property type="project" value="UniProtKB-KW"/>
</dbReference>
<dbReference type="InterPro" id="IPR013785">
    <property type="entry name" value="Aldolase_TIM"/>
</dbReference>
<keyword evidence="4" id="KW-0963">Cytoplasm</keyword>
<keyword evidence="10" id="KW-0408">Iron</keyword>
<dbReference type="PROSITE" id="PS51918">
    <property type="entry name" value="RADICAL_SAM"/>
    <property type="match status" value="1"/>
</dbReference>
<dbReference type="NCBIfam" id="TIGR00048">
    <property type="entry name" value="rRNA_mod_RlmN"/>
    <property type="match status" value="1"/>
</dbReference>
<dbReference type="GO" id="GO:0070475">
    <property type="term" value="P:rRNA base methylation"/>
    <property type="evidence" value="ECO:0007669"/>
    <property type="project" value="InterPro"/>
</dbReference>
<evidence type="ECO:0000256" key="1">
    <source>
        <dbReference type="ARBA" id="ARBA00001966"/>
    </source>
</evidence>
<dbReference type="InterPro" id="IPR058240">
    <property type="entry name" value="rSAM_sf"/>
</dbReference>